<feature type="domain" description="PAC" evidence="3">
    <location>
        <begin position="79"/>
        <end position="136"/>
    </location>
</feature>
<evidence type="ECO:0000256" key="1">
    <source>
        <dbReference type="ARBA" id="ARBA00022801"/>
    </source>
</evidence>
<dbReference type="NCBIfam" id="TIGR00229">
    <property type="entry name" value="sensory_box"/>
    <property type="match status" value="1"/>
</dbReference>
<dbReference type="PANTHER" id="PTHR43156">
    <property type="entry name" value="STAGE II SPORULATION PROTEIN E-RELATED"/>
    <property type="match status" value="1"/>
</dbReference>
<dbReference type="Pfam" id="PF13581">
    <property type="entry name" value="HATPase_c_2"/>
    <property type="match status" value="1"/>
</dbReference>
<dbReference type="Gene3D" id="3.30.450.20">
    <property type="entry name" value="PAS domain"/>
    <property type="match status" value="1"/>
</dbReference>
<keyword evidence="1" id="KW-0378">Hydrolase</keyword>
<feature type="region of interest" description="Disordered" evidence="2">
    <location>
        <begin position="176"/>
        <end position="195"/>
    </location>
</feature>
<reference evidence="5" key="1">
    <citation type="journal article" date="2019" name="Int. J. Syst. Evol. Microbiol.">
        <title>The Global Catalogue of Microorganisms (GCM) 10K type strain sequencing project: providing services to taxonomists for standard genome sequencing and annotation.</title>
        <authorList>
            <consortium name="The Broad Institute Genomics Platform"/>
            <consortium name="The Broad Institute Genome Sequencing Center for Infectious Disease"/>
            <person name="Wu L."/>
            <person name="Ma J."/>
        </authorList>
    </citation>
    <scope>NUCLEOTIDE SEQUENCE [LARGE SCALE GENOMIC DNA]</scope>
    <source>
        <strain evidence="5">JCM 11756</strain>
    </source>
</reference>
<dbReference type="InterPro" id="IPR000014">
    <property type="entry name" value="PAS"/>
</dbReference>
<dbReference type="InterPro" id="IPR036457">
    <property type="entry name" value="PPM-type-like_dom_sf"/>
</dbReference>
<dbReference type="SMART" id="SM00091">
    <property type="entry name" value="PAS"/>
    <property type="match status" value="1"/>
</dbReference>
<dbReference type="SMART" id="SM00331">
    <property type="entry name" value="PP2C_SIG"/>
    <property type="match status" value="1"/>
</dbReference>
<dbReference type="Pfam" id="PF01590">
    <property type="entry name" value="GAF"/>
    <property type="match status" value="1"/>
</dbReference>
<dbReference type="Gene3D" id="3.30.565.10">
    <property type="entry name" value="Histidine kinase-like ATPase, C-terminal domain"/>
    <property type="match status" value="1"/>
</dbReference>
<dbReference type="Gene3D" id="3.30.450.40">
    <property type="match status" value="1"/>
</dbReference>
<evidence type="ECO:0000256" key="2">
    <source>
        <dbReference type="SAM" id="MobiDB-lite"/>
    </source>
</evidence>
<comment type="caution">
    <text evidence="4">The sequence shown here is derived from an EMBL/GenBank/DDBJ whole genome shotgun (WGS) entry which is preliminary data.</text>
</comment>
<dbReference type="InterPro" id="IPR052016">
    <property type="entry name" value="Bact_Sigma-Reg"/>
</dbReference>
<protein>
    <submittedName>
        <fullName evidence="4">SpoIIE family protein phosphatase</fullName>
    </submittedName>
</protein>
<dbReference type="InterPro" id="IPR001932">
    <property type="entry name" value="PPM-type_phosphatase-like_dom"/>
</dbReference>
<sequence length="676" mass="72687">MDPDAVDDSLILDALFGNSPQGVYVLDSEHRVLRYNAAGRGVRNLPPEDIIGHTIEEFAPEFAPDKIKGLVDEALSTGRPLRNRLVRGRAPSDPEHTMTVEISLFPVRDPRDGTTAVVAVLEDVSEREAAAERLAVLGRVHRTVGSTLDIDRTAEELVTALVPDFADAAGVDLIDEPPAGWGRREPGPVPSDTPLRRVAYAPATAPRTLREKGDSKAFPYPTPYTQALADAEARLVQVEPGMSWLGADPDGLAPLVETGVHSMIVAPLVAQEAVLGLLSLYRHRSKPFNEKDLEVARQAASAGAAHLANARSYRREHMVASALQRRLQPGTLPQLSAAETSHVYLPESAGGDWYDVIPLSGARVALVVGDVNGHGIEAAATMGQLRLSLRALALRDLEPDELLTHLDEVASLLDPPSPTCGAHVATCAIAVYDPVSRLCTAVRAGHPAPVIVDPDGAPLELDVPEGPPLGEGGGRAYTPASVTLASGSVLALYTNGLVTSRDGACEDARQVLARVLASTTLPLRELCDAAVYRLAPSREDDAVLLVARTQELPDERVADWTLPADPSVVGTARRLVEQQLQAWDLGEQAYTTELVASELVTNAVRYGKGPIRLRLIHDTGRLLTEVTDASNASPYIRQARESDEGGRGLFIVMQVCSRWGVRHSRRDKTIWAEQRL</sequence>
<dbReference type="Proteomes" id="UP001500973">
    <property type="component" value="Unassembled WGS sequence"/>
</dbReference>
<dbReference type="SUPFAM" id="SSF55874">
    <property type="entry name" value="ATPase domain of HSP90 chaperone/DNA topoisomerase II/histidine kinase"/>
    <property type="match status" value="1"/>
</dbReference>
<dbReference type="PANTHER" id="PTHR43156:SF2">
    <property type="entry name" value="STAGE II SPORULATION PROTEIN E"/>
    <property type="match status" value="1"/>
</dbReference>
<dbReference type="RefSeq" id="WP_344009726.1">
    <property type="nucleotide sequence ID" value="NZ_BAAAIZ010000006.1"/>
</dbReference>
<evidence type="ECO:0000313" key="5">
    <source>
        <dbReference type="Proteomes" id="UP001500973"/>
    </source>
</evidence>
<dbReference type="InterPro" id="IPR000700">
    <property type="entry name" value="PAS-assoc_C"/>
</dbReference>
<dbReference type="InterPro" id="IPR013656">
    <property type="entry name" value="PAS_4"/>
</dbReference>
<dbReference type="SUPFAM" id="SSF55781">
    <property type="entry name" value="GAF domain-like"/>
    <property type="match status" value="1"/>
</dbReference>
<organism evidence="4 5">
    <name type="scientific">Streptomyces thermospinosisporus</name>
    <dbReference type="NCBI Taxonomy" id="161482"/>
    <lineage>
        <taxon>Bacteria</taxon>
        <taxon>Bacillati</taxon>
        <taxon>Actinomycetota</taxon>
        <taxon>Actinomycetes</taxon>
        <taxon>Kitasatosporales</taxon>
        <taxon>Streptomycetaceae</taxon>
        <taxon>Streptomyces</taxon>
    </lineage>
</organism>
<dbReference type="InterPro" id="IPR036890">
    <property type="entry name" value="HATPase_C_sf"/>
</dbReference>
<dbReference type="PROSITE" id="PS50113">
    <property type="entry name" value="PAC"/>
    <property type="match status" value="1"/>
</dbReference>
<dbReference type="CDD" id="cd16936">
    <property type="entry name" value="HATPase_RsbW-like"/>
    <property type="match status" value="1"/>
</dbReference>
<dbReference type="Gene3D" id="3.60.40.10">
    <property type="entry name" value="PPM-type phosphatase domain"/>
    <property type="match status" value="1"/>
</dbReference>
<proteinExistence type="predicted"/>
<dbReference type="SMART" id="SM00065">
    <property type="entry name" value="GAF"/>
    <property type="match status" value="1"/>
</dbReference>
<name>A0ABP4J937_9ACTN</name>
<dbReference type="InterPro" id="IPR035965">
    <property type="entry name" value="PAS-like_dom_sf"/>
</dbReference>
<accession>A0ABP4J937</accession>
<dbReference type="SUPFAM" id="SSF55785">
    <property type="entry name" value="PYP-like sensor domain (PAS domain)"/>
    <property type="match status" value="1"/>
</dbReference>
<dbReference type="InterPro" id="IPR003018">
    <property type="entry name" value="GAF"/>
</dbReference>
<keyword evidence="5" id="KW-1185">Reference proteome</keyword>
<dbReference type="CDD" id="cd00130">
    <property type="entry name" value="PAS"/>
    <property type="match status" value="1"/>
</dbReference>
<dbReference type="InterPro" id="IPR029016">
    <property type="entry name" value="GAF-like_dom_sf"/>
</dbReference>
<evidence type="ECO:0000259" key="3">
    <source>
        <dbReference type="PROSITE" id="PS50113"/>
    </source>
</evidence>
<dbReference type="EMBL" id="BAAAIZ010000006">
    <property type="protein sequence ID" value="GAA1415414.1"/>
    <property type="molecule type" value="Genomic_DNA"/>
</dbReference>
<dbReference type="Pfam" id="PF08448">
    <property type="entry name" value="PAS_4"/>
    <property type="match status" value="1"/>
</dbReference>
<gene>
    <name evidence="4" type="ORF">GCM10009601_05050</name>
</gene>
<evidence type="ECO:0000313" key="4">
    <source>
        <dbReference type="EMBL" id="GAA1415414.1"/>
    </source>
</evidence>
<dbReference type="InterPro" id="IPR003594">
    <property type="entry name" value="HATPase_dom"/>
</dbReference>
<dbReference type="Pfam" id="PF07228">
    <property type="entry name" value="SpoIIE"/>
    <property type="match status" value="1"/>
</dbReference>